<dbReference type="Proteomes" id="UP000269721">
    <property type="component" value="Unassembled WGS sequence"/>
</dbReference>
<dbReference type="InterPro" id="IPR001078">
    <property type="entry name" value="2-oxoacid_DH_actylTfrase"/>
</dbReference>
<dbReference type="PANTHER" id="PTHR23151">
    <property type="entry name" value="DIHYDROLIPOAMIDE ACETYL/SUCCINYL-TRANSFERASE-RELATED"/>
    <property type="match status" value="1"/>
</dbReference>
<reference evidence="3" key="1">
    <citation type="journal article" date="2018" name="Nat. Microbiol.">
        <title>Leveraging single-cell genomics to expand the fungal tree of life.</title>
        <authorList>
            <person name="Ahrendt S.R."/>
            <person name="Quandt C.A."/>
            <person name="Ciobanu D."/>
            <person name="Clum A."/>
            <person name="Salamov A."/>
            <person name="Andreopoulos B."/>
            <person name="Cheng J.F."/>
            <person name="Woyke T."/>
            <person name="Pelin A."/>
            <person name="Henrissat B."/>
            <person name="Reynolds N.K."/>
            <person name="Benny G.L."/>
            <person name="Smith M.E."/>
            <person name="James T.Y."/>
            <person name="Grigoriev I.V."/>
        </authorList>
    </citation>
    <scope>NUCLEOTIDE SEQUENCE [LARGE SCALE GENOMIC DNA]</scope>
</reference>
<dbReference type="SUPFAM" id="SSF52777">
    <property type="entry name" value="CoA-dependent acyltransferases"/>
    <property type="match status" value="1"/>
</dbReference>
<dbReference type="GO" id="GO:0045254">
    <property type="term" value="C:pyruvate dehydrogenase complex"/>
    <property type="evidence" value="ECO:0007669"/>
    <property type="project" value="InterPro"/>
</dbReference>
<dbReference type="EMBL" id="KZ994835">
    <property type="protein sequence ID" value="RKO91936.1"/>
    <property type="molecule type" value="Genomic_DNA"/>
</dbReference>
<dbReference type="InterPro" id="IPR045257">
    <property type="entry name" value="E2/Pdx1"/>
</dbReference>
<evidence type="ECO:0000313" key="2">
    <source>
        <dbReference type="EMBL" id="RKO91936.1"/>
    </source>
</evidence>
<evidence type="ECO:0000313" key="3">
    <source>
        <dbReference type="Proteomes" id="UP000269721"/>
    </source>
</evidence>
<organism evidence="2 3">
    <name type="scientific">Blyttiomyces helicus</name>
    <dbReference type="NCBI Taxonomy" id="388810"/>
    <lineage>
        <taxon>Eukaryota</taxon>
        <taxon>Fungi</taxon>
        <taxon>Fungi incertae sedis</taxon>
        <taxon>Chytridiomycota</taxon>
        <taxon>Chytridiomycota incertae sedis</taxon>
        <taxon>Chytridiomycetes</taxon>
        <taxon>Chytridiomycetes incertae sedis</taxon>
        <taxon>Blyttiomyces</taxon>
    </lineage>
</organism>
<sequence>MLLARPSPRSALRLATGAARAASTVTFPQGETLSPAVAFLVHKNHIEPAIYARIPRSGPKNRLLKGDVIRFLADPAVIDNASATADVEASLVPQAYYGRDVVVTQLAELVRKLNESRHLGVSASDFFARAVVLALKAVPDASARWSETLDKKEIVASPSVSLSRASPLGVSSFLVKASDDIGAVKLSKAFKDQGLSARNAAAAFSVFDHVLSPFSESTPYLRSTHLGILAISGIRRTSRQAPAQVSSFDLIDILAGPRPRVTAARPRTAPTHAPSNDPIDILARPTRGAFDTGSDVFDPAADYVVRVDLVTDPRAVTAKVAEKFLSEFEVLITKRVKDLV</sequence>
<accession>A0A4P9WMI0</accession>
<dbReference type="PANTHER" id="PTHR23151:SF90">
    <property type="entry name" value="DIHYDROLIPOYLLYSINE-RESIDUE ACETYLTRANSFERASE COMPONENT OF PYRUVATE DEHYDROGENASE COMPLEX, MITOCHONDRIAL-RELATED"/>
    <property type="match status" value="1"/>
</dbReference>
<dbReference type="GO" id="GO:0006086">
    <property type="term" value="P:pyruvate decarboxylation to acetyl-CoA"/>
    <property type="evidence" value="ECO:0007669"/>
    <property type="project" value="InterPro"/>
</dbReference>
<dbReference type="PROSITE" id="PS51826">
    <property type="entry name" value="PSBD"/>
    <property type="match status" value="1"/>
</dbReference>
<evidence type="ECO:0000259" key="1">
    <source>
        <dbReference type="PROSITE" id="PS51826"/>
    </source>
</evidence>
<dbReference type="GO" id="GO:0005739">
    <property type="term" value="C:mitochondrion"/>
    <property type="evidence" value="ECO:0007669"/>
    <property type="project" value="TreeGrafter"/>
</dbReference>
<dbReference type="Gene3D" id="3.30.559.10">
    <property type="entry name" value="Chloramphenicol acetyltransferase-like domain"/>
    <property type="match status" value="1"/>
</dbReference>
<protein>
    <recommendedName>
        <fullName evidence="1">Peripheral subunit-binding (PSBD) domain-containing protein</fullName>
    </recommendedName>
</protein>
<gene>
    <name evidence="2" type="ORF">BDK51DRAFT_33923</name>
</gene>
<dbReference type="InterPro" id="IPR004167">
    <property type="entry name" value="PSBD"/>
</dbReference>
<name>A0A4P9WMI0_9FUNG</name>
<proteinExistence type="predicted"/>
<dbReference type="OrthoDB" id="202158at2759"/>
<dbReference type="GO" id="GO:0016746">
    <property type="term" value="F:acyltransferase activity"/>
    <property type="evidence" value="ECO:0007669"/>
    <property type="project" value="InterPro"/>
</dbReference>
<keyword evidence="3" id="KW-1185">Reference proteome</keyword>
<dbReference type="AlphaFoldDB" id="A0A4P9WMI0"/>
<feature type="domain" description="Peripheral subunit-binding (PSBD)" evidence="1">
    <location>
        <begin position="32"/>
        <end position="72"/>
    </location>
</feature>
<dbReference type="Pfam" id="PF00198">
    <property type="entry name" value="2-oxoacid_dh"/>
    <property type="match status" value="1"/>
</dbReference>
<dbReference type="InterPro" id="IPR023213">
    <property type="entry name" value="CAT-like_dom_sf"/>
</dbReference>